<dbReference type="GO" id="GO:0005993">
    <property type="term" value="P:trehalose catabolic process"/>
    <property type="evidence" value="ECO:0007669"/>
    <property type="project" value="TreeGrafter"/>
</dbReference>
<gene>
    <name evidence="8" type="ORF">GPUH_LOCUS7865</name>
</gene>
<dbReference type="InterPro" id="IPR012341">
    <property type="entry name" value="6hp_glycosidase-like_sf"/>
</dbReference>
<evidence type="ECO:0000256" key="3">
    <source>
        <dbReference type="ARBA" id="ARBA00012757"/>
    </source>
</evidence>
<dbReference type="Gene3D" id="1.50.10.10">
    <property type="match status" value="1"/>
</dbReference>
<keyword evidence="9" id="KW-1185">Reference proteome</keyword>
<evidence type="ECO:0000256" key="4">
    <source>
        <dbReference type="ARBA" id="ARBA00019905"/>
    </source>
</evidence>
<evidence type="ECO:0000313" key="9">
    <source>
        <dbReference type="Proteomes" id="UP000271098"/>
    </source>
</evidence>
<evidence type="ECO:0000256" key="7">
    <source>
        <dbReference type="SAM" id="MobiDB-lite"/>
    </source>
</evidence>
<protein>
    <recommendedName>
        <fullName evidence="4">Trehalase</fullName>
        <ecNumber evidence="3">3.2.1.28</ecNumber>
    </recommendedName>
    <alternativeName>
        <fullName evidence="5">Alpha,alpha-trehalase</fullName>
    </alternativeName>
    <alternativeName>
        <fullName evidence="6">Alpha,alpha-trehalose glucohydrolase</fullName>
    </alternativeName>
</protein>
<dbReference type="InterPro" id="IPR008928">
    <property type="entry name" value="6-hairpin_glycosidase_sf"/>
</dbReference>
<comment type="similarity">
    <text evidence="2">Belongs to the glycosyl hydrolase 37 family.</text>
</comment>
<dbReference type="EC" id="3.2.1.28" evidence="3"/>
<organism evidence="10">
    <name type="scientific">Gongylonema pulchrum</name>
    <dbReference type="NCBI Taxonomy" id="637853"/>
    <lineage>
        <taxon>Eukaryota</taxon>
        <taxon>Metazoa</taxon>
        <taxon>Ecdysozoa</taxon>
        <taxon>Nematoda</taxon>
        <taxon>Chromadorea</taxon>
        <taxon>Rhabditida</taxon>
        <taxon>Spirurina</taxon>
        <taxon>Spiruromorpha</taxon>
        <taxon>Spiruroidea</taxon>
        <taxon>Gongylonematidae</taxon>
        <taxon>Gongylonema</taxon>
    </lineage>
</organism>
<dbReference type="OrthoDB" id="5868583at2759"/>
<evidence type="ECO:0000256" key="2">
    <source>
        <dbReference type="ARBA" id="ARBA00005615"/>
    </source>
</evidence>
<proteinExistence type="inferred from homology"/>
<dbReference type="GO" id="GO:0004555">
    <property type="term" value="F:alpha,alpha-trehalase activity"/>
    <property type="evidence" value="ECO:0007669"/>
    <property type="project" value="UniProtKB-EC"/>
</dbReference>
<dbReference type="Pfam" id="PF01204">
    <property type="entry name" value="Trehalase"/>
    <property type="match status" value="1"/>
</dbReference>
<name>A0A183DGM3_9BILA</name>
<dbReference type="WBParaSite" id="GPUH_0000787301-mRNA-1">
    <property type="protein sequence ID" value="GPUH_0000787301-mRNA-1"/>
    <property type="gene ID" value="GPUH_0000787301"/>
</dbReference>
<feature type="region of interest" description="Disordered" evidence="7">
    <location>
        <begin position="1"/>
        <end position="41"/>
    </location>
</feature>
<dbReference type="InterPro" id="IPR001661">
    <property type="entry name" value="Glyco_hydro_37"/>
</dbReference>
<dbReference type="AlphaFoldDB" id="A0A183DGM3"/>
<accession>A0A183DGM3</accession>
<dbReference type="PANTHER" id="PTHR23403">
    <property type="entry name" value="TREHALASE"/>
    <property type="match status" value="1"/>
</dbReference>
<evidence type="ECO:0000256" key="5">
    <source>
        <dbReference type="ARBA" id="ARBA00030473"/>
    </source>
</evidence>
<sequence>MLSENPPKRHGLAEAAKAKKKGKDGVPVASSAETADTTRRSLIPNQDAVTSTAVATPVFPCDAKNSQNWMIYCQGYLLHAVSLLDIYKDPKTFVDKPLRKDPETVINEFHKKFPNQISINDREALRAFVEENFDAEGSDIEQFVFTQCPEGTMQDWEDEPEYLIAIEDPELRQFAMEIHEQWKKLCHIVKPEVLSAIIN</sequence>
<dbReference type="PANTHER" id="PTHR23403:SF1">
    <property type="entry name" value="TREHALASE"/>
    <property type="match status" value="1"/>
</dbReference>
<reference evidence="8 9" key="2">
    <citation type="submission" date="2018-11" db="EMBL/GenBank/DDBJ databases">
        <authorList>
            <consortium name="Pathogen Informatics"/>
        </authorList>
    </citation>
    <scope>NUCLEOTIDE SEQUENCE [LARGE SCALE GENOMIC DNA]</scope>
</reference>
<comment type="catalytic activity">
    <reaction evidence="1">
        <text>alpha,alpha-trehalose + H2O = alpha-D-glucose + beta-D-glucose</text>
        <dbReference type="Rhea" id="RHEA:32675"/>
        <dbReference type="ChEBI" id="CHEBI:15377"/>
        <dbReference type="ChEBI" id="CHEBI:15903"/>
        <dbReference type="ChEBI" id="CHEBI:16551"/>
        <dbReference type="ChEBI" id="CHEBI:17925"/>
        <dbReference type="EC" id="3.2.1.28"/>
    </reaction>
</comment>
<reference evidence="10" key="1">
    <citation type="submission" date="2016-06" db="UniProtKB">
        <authorList>
            <consortium name="WormBaseParasite"/>
        </authorList>
    </citation>
    <scope>IDENTIFICATION</scope>
</reference>
<evidence type="ECO:0000313" key="8">
    <source>
        <dbReference type="EMBL" id="VDK59933.1"/>
    </source>
</evidence>
<dbReference type="EMBL" id="UYRT01021414">
    <property type="protein sequence ID" value="VDK59933.1"/>
    <property type="molecule type" value="Genomic_DNA"/>
</dbReference>
<dbReference type="SUPFAM" id="SSF48208">
    <property type="entry name" value="Six-hairpin glycosidases"/>
    <property type="match status" value="1"/>
</dbReference>
<evidence type="ECO:0000256" key="1">
    <source>
        <dbReference type="ARBA" id="ARBA00001576"/>
    </source>
</evidence>
<dbReference type="Proteomes" id="UP000271098">
    <property type="component" value="Unassembled WGS sequence"/>
</dbReference>
<evidence type="ECO:0000256" key="6">
    <source>
        <dbReference type="ARBA" id="ARBA00031637"/>
    </source>
</evidence>
<evidence type="ECO:0000313" key="10">
    <source>
        <dbReference type="WBParaSite" id="GPUH_0000787301-mRNA-1"/>
    </source>
</evidence>